<dbReference type="InterPro" id="IPR003172">
    <property type="entry name" value="ML_dom"/>
</dbReference>
<evidence type="ECO:0000259" key="2">
    <source>
        <dbReference type="Pfam" id="PF02221"/>
    </source>
</evidence>
<dbReference type="GO" id="GO:0009898">
    <property type="term" value="C:cytoplasmic side of plasma membrane"/>
    <property type="evidence" value="ECO:0007669"/>
    <property type="project" value="TreeGrafter"/>
</dbReference>
<dbReference type="GO" id="GO:0005319">
    <property type="term" value="F:lipid transporter activity"/>
    <property type="evidence" value="ECO:0007669"/>
    <property type="project" value="TreeGrafter"/>
</dbReference>
<dbReference type="OMA" id="WIERDIW"/>
<dbReference type="AlphaFoldDB" id="A0A067R3H4"/>
<dbReference type="Pfam" id="PF02221">
    <property type="entry name" value="E1_DerP2_DerF2"/>
    <property type="match status" value="1"/>
</dbReference>
<dbReference type="OrthoDB" id="6409159at2759"/>
<feature type="domain" description="MD-2-related lipid-recognition" evidence="2">
    <location>
        <begin position="44"/>
        <end position="192"/>
    </location>
</feature>
<gene>
    <name evidence="3" type="ORF">L798_07239</name>
</gene>
<accession>A0A067R3H4</accession>
<keyword evidence="4" id="KW-1185">Reference proteome</keyword>
<dbReference type="InterPro" id="IPR036846">
    <property type="entry name" value="GM2-AP_sf"/>
</dbReference>
<proteinExistence type="predicted"/>
<dbReference type="eggNOG" id="ENOG502S05S">
    <property type="taxonomic scope" value="Eukaryota"/>
</dbReference>
<dbReference type="PANTHER" id="PTHR17357">
    <property type="entry name" value="GM2 GANGLIOSIDE ACTIVATOR PROTEIN"/>
    <property type="match status" value="1"/>
</dbReference>
<dbReference type="Gene3D" id="2.70.220.10">
    <property type="entry name" value="Ganglioside GM2 activator"/>
    <property type="match status" value="1"/>
</dbReference>
<dbReference type="PANTHER" id="PTHR17357:SF0">
    <property type="entry name" value="GANGLIOSIDE GM2 ACTIVATOR"/>
    <property type="match status" value="1"/>
</dbReference>
<dbReference type="InParanoid" id="A0A067R3H4"/>
<dbReference type="GO" id="GO:0006689">
    <property type="term" value="P:ganglioside catabolic process"/>
    <property type="evidence" value="ECO:0007669"/>
    <property type="project" value="InterPro"/>
</dbReference>
<sequence length="200" mass="22429">MDAVIRFAVIIGGVLFLSLGLEAGLFNDILDLAVPKKYLHVEDWHVDRCGIDNDDFELQDIQVSVNKWKEEIVVSGKVHVRTFLSTPVTAKVSMKSEVLGVWVRVPCIKDFGSCTYEDLCIYGYDEDTTCPESFVQDHVPCRCPIKKGLYNIPSDLRIQAPSTRWGALVNGKYKAIVQFVHNNSEIGCYIASFTLQAIPK</sequence>
<evidence type="ECO:0000313" key="3">
    <source>
        <dbReference type="EMBL" id="KDR17702.1"/>
    </source>
</evidence>
<dbReference type="Proteomes" id="UP000027135">
    <property type="component" value="Unassembled WGS sequence"/>
</dbReference>
<reference evidence="3 4" key="1">
    <citation type="journal article" date="2014" name="Nat. Commun.">
        <title>Molecular traces of alternative social organization in a termite genome.</title>
        <authorList>
            <person name="Terrapon N."/>
            <person name="Li C."/>
            <person name="Robertson H.M."/>
            <person name="Ji L."/>
            <person name="Meng X."/>
            <person name="Booth W."/>
            <person name="Chen Z."/>
            <person name="Childers C.P."/>
            <person name="Glastad K.M."/>
            <person name="Gokhale K."/>
            <person name="Gowin J."/>
            <person name="Gronenberg W."/>
            <person name="Hermansen R.A."/>
            <person name="Hu H."/>
            <person name="Hunt B.G."/>
            <person name="Huylmans A.K."/>
            <person name="Khalil S.M."/>
            <person name="Mitchell R.D."/>
            <person name="Munoz-Torres M.C."/>
            <person name="Mustard J.A."/>
            <person name="Pan H."/>
            <person name="Reese J.T."/>
            <person name="Scharf M.E."/>
            <person name="Sun F."/>
            <person name="Vogel H."/>
            <person name="Xiao J."/>
            <person name="Yang W."/>
            <person name="Yang Z."/>
            <person name="Yang Z."/>
            <person name="Zhou J."/>
            <person name="Zhu J."/>
            <person name="Brent C.S."/>
            <person name="Elsik C.G."/>
            <person name="Goodisman M.A."/>
            <person name="Liberles D.A."/>
            <person name="Roe R.M."/>
            <person name="Vargo E.L."/>
            <person name="Vilcinskas A."/>
            <person name="Wang J."/>
            <person name="Bornberg-Bauer E."/>
            <person name="Korb J."/>
            <person name="Zhang G."/>
            <person name="Liebig J."/>
        </authorList>
    </citation>
    <scope>NUCLEOTIDE SEQUENCE [LARGE SCALE GENOMIC DNA]</scope>
    <source>
        <tissue evidence="3">Whole organism</tissue>
    </source>
</reference>
<protein>
    <submittedName>
        <fullName evidence="3">Ganglioside GM2 activator</fullName>
    </submittedName>
</protein>
<dbReference type="InterPro" id="IPR028996">
    <property type="entry name" value="GM2-AP"/>
</dbReference>
<evidence type="ECO:0000256" key="1">
    <source>
        <dbReference type="ARBA" id="ARBA00022729"/>
    </source>
</evidence>
<dbReference type="EMBL" id="KK852722">
    <property type="protein sequence ID" value="KDR17702.1"/>
    <property type="molecule type" value="Genomic_DNA"/>
</dbReference>
<evidence type="ECO:0000313" key="4">
    <source>
        <dbReference type="Proteomes" id="UP000027135"/>
    </source>
</evidence>
<keyword evidence="1" id="KW-0732">Signal</keyword>
<dbReference type="STRING" id="136037.A0A067R3H4"/>
<organism evidence="3 4">
    <name type="scientific">Zootermopsis nevadensis</name>
    <name type="common">Dampwood termite</name>
    <dbReference type="NCBI Taxonomy" id="136037"/>
    <lineage>
        <taxon>Eukaryota</taxon>
        <taxon>Metazoa</taxon>
        <taxon>Ecdysozoa</taxon>
        <taxon>Arthropoda</taxon>
        <taxon>Hexapoda</taxon>
        <taxon>Insecta</taxon>
        <taxon>Pterygota</taxon>
        <taxon>Neoptera</taxon>
        <taxon>Polyneoptera</taxon>
        <taxon>Dictyoptera</taxon>
        <taxon>Blattodea</taxon>
        <taxon>Blattoidea</taxon>
        <taxon>Termitoidae</taxon>
        <taxon>Termopsidae</taxon>
        <taxon>Zootermopsis</taxon>
    </lineage>
</organism>
<dbReference type="SUPFAM" id="SSF63707">
    <property type="entry name" value="Ganglioside M2 (gm2) activator"/>
    <property type="match status" value="1"/>
</dbReference>
<name>A0A067R3H4_ZOONE</name>
<dbReference type="GO" id="GO:0008047">
    <property type="term" value="F:enzyme activator activity"/>
    <property type="evidence" value="ECO:0007669"/>
    <property type="project" value="InterPro"/>
</dbReference>